<keyword evidence="3" id="KW-1185">Reference proteome</keyword>
<dbReference type="AlphaFoldDB" id="A0A0D9XI21"/>
<protein>
    <submittedName>
        <fullName evidence="2">Uncharacterized protein</fullName>
    </submittedName>
</protein>
<reference evidence="2 3" key="1">
    <citation type="submission" date="2012-08" db="EMBL/GenBank/DDBJ databases">
        <title>Oryza genome evolution.</title>
        <authorList>
            <person name="Wing R.A."/>
        </authorList>
    </citation>
    <scope>NUCLEOTIDE SEQUENCE</scope>
</reference>
<evidence type="ECO:0000256" key="1">
    <source>
        <dbReference type="SAM" id="MobiDB-lite"/>
    </source>
</evidence>
<dbReference type="Proteomes" id="UP000032180">
    <property type="component" value="Chromosome 10"/>
</dbReference>
<feature type="compositionally biased region" description="Basic and acidic residues" evidence="1">
    <location>
        <begin position="44"/>
        <end position="60"/>
    </location>
</feature>
<reference evidence="3" key="2">
    <citation type="submission" date="2013-12" db="EMBL/GenBank/DDBJ databases">
        <authorList>
            <person name="Yu Y."/>
            <person name="Lee S."/>
            <person name="de Baynast K."/>
            <person name="Wissotski M."/>
            <person name="Liu L."/>
            <person name="Talag J."/>
            <person name="Goicoechea J."/>
            <person name="Angelova A."/>
            <person name="Jetty R."/>
            <person name="Kudrna D."/>
            <person name="Golser W."/>
            <person name="Rivera L."/>
            <person name="Zhang J."/>
            <person name="Wing R."/>
        </authorList>
    </citation>
    <scope>NUCLEOTIDE SEQUENCE</scope>
</reference>
<feature type="region of interest" description="Disordered" evidence="1">
    <location>
        <begin position="32"/>
        <end position="69"/>
    </location>
</feature>
<evidence type="ECO:0000313" key="3">
    <source>
        <dbReference type="Proteomes" id="UP000032180"/>
    </source>
</evidence>
<organism evidence="2 3">
    <name type="scientific">Leersia perrieri</name>
    <dbReference type="NCBI Taxonomy" id="77586"/>
    <lineage>
        <taxon>Eukaryota</taxon>
        <taxon>Viridiplantae</taxon>
        <taxon>Streptophyta</taxon>
        <taxon>Embryophyta</taxon>
        <taxon>Tracheophyta</taxon>
        <taxon>Spermatophyta</taxon>
        <taxon>Magnoliopsida</taxon>
        <taxon>Liliopsida</taxon>
        <taxon>Poales</taxon>
        <taxon>Poaceae</taxon>
        <taxon>BOP clade</taxon>
        <taxon>Oryzoideae</taxon>
        <taxon>Oryzeae</taxon>
        <taxon>Oryzinae</taxon>
        <taxon>Leersia</taxon>
    </lineage>
</organism>
<dbReference type="HOGENOM" id="CLU_2430246_0_0_1"/>
<dbReference type="EnsemblPlants" id="LPERR10G02570.1">
    <property type="protein sequence ID" value="LPERR10G02570.1"/>
    <property type="gene ID" value="LPERR10G02570"/>
</dbReference>
<dbReference type="Gramene" id="LPERR10G02570.1">
    <property type="protein sequence ID" value="LPERR10G02570.1"/>
    <property type="gene ID" value="LPERR10G02570"/>
</dbReference>
<proteinExistence type="predicted"/>
<evidence type="ECO:0000313" key="2">
    <source>
        <dbReference type="EnsemblPlants" id="LPERR10G02570.1"/>
    </source>
</evidence>
<dbReference type="STRING" id="77586.A0A0D9XI21"/>
<accession>A0A0D9XI21</accession>
<sequence>MGSTSAQHPVVGILYYRAFDLLQLRCLETFPRTGPVTPASPERSTPKEKPQKRERNEGKKQKGGGSGSACGFLVPLQLSDDLVKFIGTGLS</sequence>
<name>A0A0D9XI21_9ORYZ</name>
<reference evidence="2" key="3">
    <citation type="submission" date="2015-04" db="UniProtKB">
        <authorList>
            <consortium name="EnsemblPlants"/>
        </authorList>
    </citation>
    <scope>IDENTIFICATION</scope>
</reference>